<keyword evidence="4" id="KW-1185">Reference proteome</keyword>
<evidence type="ECO:0000256" key="2">
    <source>
        <dbReference type="SAM" id="Phobius"/>
    </source>
</evidence>
<dbReference type="OrthoDB" id="10002432at2"/>
<evidence type="ECO:0000313" key="4">
    <source>
        <dbReference type="Proteomes" id="UP000245461"/>
    </source>
</evidence>
<proteinExistence type="predicted"/>
<dbReference type="Proteomes" id="UP000245461">
    <property type="component" value="Unassembled WGS sequence"/>
</dbReference>
<reference evidence="3 4" key="1">
    <citation type="submission" date="2018-05" db="EMBL/GenBank/DDBJ databases">
        <title>Zavarzinia sp. HR-AS.</title>
        <authorList>
            <person name="Lee Y."/>
            <person name="Jeon C.O."/>
        </authorList>
    </citation>
    <scope>NUCLEOTIDE SEQUENCE [LARGE SCALE GENOMIC DNA]</scope>
    <source>
        <strain evidence="3 4">HR-AS</strain>
    </source>
</reference>
<organism evidence="3 4">
    <name type="scientific">Zavarzinia aquatilis</name>
    <dbReference type="NCBI Taxonomy" id="2211142"/>
    <lineage>
        <taxon>Bacteria</taxon>
        <taxon>Pseudomonadati</taxon>
        <taxon>Pseudomonadota</taxon>
        <taxon>Alphaproteobacteria</taxon>
        <taxon>Rhodospirillales</taxon>
        <taxon>Zavarziniaceae</taxon>
        <taxon>Zavarzinia</taxon>
    </lineage>
</organism>
<evidence type="ECO:0000256" key="1">
    <source>
        <dbReference type="SAM" id="MobiDB-lite"/>
    </source>
</evidence>
<feature type="region of interest" description="Disordered" evidence="1">
    <location>
        <begin position="178"/>
        <end position="203"/>
    </location>
</feature>
<feature type="transmembrane region" description="Helical" evidence="2">
    <location>
        <begin position="15"/>
        <end position="33"/>
    </location>
</feature>
<keyword evidence="2" id="KW-0472">Membrane</keyword>
<accession>A0A317DSL4</accession>
<dbReference type="RefSeq" id="WP_109908110.1">
    <property type="nucleotide sequence ID" value="NZ_QGLE01000022.1"/>
</dbReference>
<keyword evidence="2" id="KW-1133">Transmembrane helix</keyword>
<evidence type="ECO:0000313" key="3">
    <source>
        <dbReference type="EMBL" id="PWR17659.1"/>
    </source>
</evidence>
<dbReference type="EMBL" id="QGLE01000022">
    <property type="protein sequence ID" value="PWR17659.1"/>
    <property type="molecule type" value="Genomic_DNA"/>
</dbReference>
<name>A0A317DSL4_9PROT</name>
<dbReference type="AlphaFoldDB" id="A0A317DSL4"/>
<comment type="caution">
    <text evidence="3">The sequence shown here is derived from an EMBL/GenBank/DDBJ whole genome shotgun (WGS) entry which is preliminary data.</text>
</comment>
<protein>
    <submittedName>
        <fullName evidence="3">Uncharacterized protein</fullName>
    </submittedName>
</protein>
<gene>
    <name evidence="3" type="ORF">DKG74_20850</name>
</gene>
<keyword evidence="2" id="KW-0812">Transmembrane</keyword>
<sequence length="203" mass="21745">MEIDVTALRSRDPDMVARGLLALAVIGLVGAWVQMPAAPRPAPILDGAIPAKVRRAIAWRAPGAWFSAGDIALAVGVERSQIAWPLRQLVDAGELEAKGTRNSRRYRRPVTAVEAPTRVPPQPMPEPKKPVIRIAAAPPETSNKAPILPSASVERSLIDEALAAGRVTRCPPAYAGTVEGGARLDLGGHQPIEKPLFRHPQRK</sequence>